<protein>
    <recommendedName>
        <fullName evidence="5">DUF3995 domain-containing protein</fullName>
    </recommendedName>
</protein>
<feature type="transmembrane region" description="Helical" evidence="2">
    <location>
        <begin position="78"/>
        <end position="98"/>
    </location>
</feature>
<feature type="transmembrane region" description="Helical" evidence="2">
    <location>
        <begin position="118"/>
        <end position="136"/>
    </location>
</feature>
<keyword evidence="4" id="KW-1185">Reference proteome</keyword>
<name>A0A1H9X091_9MICO</name>
<proteinExistence type="predicted"/>
<dbReference type="EMBL" id="FOHB01000006">
    <property type="protein sequence ID" value="SES39327.1"/>
    <property type="molecule type" value="Genomic_DNA"/>
</dbReference>
<dbReference type="InterPro" id="IPR025058">
    <property type="entry name" value="DUF3995"/>
</dbReference>
<dbReference type="Proteomes" id="UP000199019">
    <property type="component" value="Unassembled WGS sequence"/>
</dbReference>
<evidence type="ECO:0008006" key="5">
    <source>
        <dbReference type="Google" id="ProtNLM"/>
    </source>
</evidence>
<dbReference type="AlphaFoldDB" id="A0A1H9X091"/>
<feature type="region of interest" description="Disordered" evidence="1">
    <location>
        <begin position="147"/>
        <end position="168"/>
    </location>
</feature>
<keyword evidence="2" id="KW-1133">Transmembrane helix</keyword>
<accession>A0A1H9X091</accession>
<dbReference type="Pfam" id="PF13160">
    <property type="entry name" value="DUF3995"/>
    <property type="match status" value="1"/>
</dbReference>
<evidence type="ECO:0000256" key="2">
    <source>
        <dbReference type="SAM" id="Phobius"/>
    </source>
</evidence>
<evidence type="ECO:0000256" key="1">
    <source>
        <dbReference type="SAM" id="MobiDB-lite"/>
    </source>
</evidence>
<keyword evidence="2" id="KW-0472">Membrane</keyword>
<evidence type="ECO:0000313" key="3">
    <source>
        <dbReference type="EMBL" id="SES39327.1"/>
    </source>
</evidence>
<organism evidence="3 4">
    <name type="scientific">Pedococcus cremeus</name>
    <dbReference type="NCBI Taxonomy" id="587636"/>
    <lineage>
        <taxon>Bacteria</taxon>
        <taxon>Bacillati</taxon>
        <taxon>Actinomycetota</taxon>
        <taxon>Actinomycetes</taxon>
        <taxon>Micrococcales</taxon>
        <taxon>Intrasporangiaceae</taxon>
        <taxon>Pedococcus</taxon>
    </lineage>
</organism>
<feature type="transmembrane region" description="Helical" evidence="2">
    <location>
        <begin position="35"/>
        <end position="57"/>
    </location>
</feature>
<gene>
    <name evidence="3" type="ORF">SAMN05216199_3267</name>
</gene>
<reference evidence="4" key="1">
    <citation type="submission" date="2016-10" db="EMBL/GenBank/DDBJ databases">
        <authorList>
            <person name="Varghese N."/>
            <person name="Submissions S."/>
        </authorList>
    </citation>
    <scope>NUCLEOTIDE SEQUENCE [LARGE SCALE GENOMIC DNA]</scope>
    <source>
        <strain evidence="4">CGMCC 1.6963</strain>
    </source>
</reference>
<sequence length="168" mass="18104">MTATWMTAFAAVHVYWGFGGTALLPDGVSVLDSPAMFVVDLVAIPLCLAGAALSWLLRPDQHPRRLLGRRWLLWPGTVGAAVMLAHGVTGLAVVAVPWLVSGEVVGEERWSLLYEPYWLLGGLLLAVTVTWFRGAVRRAQSLQRNSREASTVATMPQAAITSHSPSST</sequence>
<keyword evidence="2" id="KW-0812">Transmembrane</keyword>
<evidence type="ECO:0000313" key="4">
    <source>
        <dbReference type="Proteomes" id="UP000199019"/>
    </source>
</evidence>